<organism evidence="8 9">
    <name type="scientific">Sphenostylis stenocarpa</name>
    <dbReference type="NCBI Taxonomy" id="92480"/>
    <lineage>
        <taxon>Eukaryota</taxon>
        <taxon>Viridiplantae</taxon>
        <taxon>Streptophyta</taxon>
        <taxon>Embryophyta</taxon>
        <taxon>Tracheophyta</taxon>
        <taxon>Spermatophyta</taxon>
        <taxon>Magnoliopsida</taxon>
        <taxon>eudicotyledons</taxon>
        <taxon>Gunneridae</taxon>
        <taxon>Pentapetalae</taxon>
        <taxon>rosids</taxon>
        <taxon>fabids</taxon>
        <taxon>Fabales</taxon>
        <taxon>Fabaceae</taxon>
        <taxon>Papilionoideae</taxon>
        <taxon>50 kb inversion clade</taxon>
        <taxon>NPAAA clade</taxon>
        <taxon>indigoferoid/millettioid clade</taxon>
        <taxon>Phaseoleae</taxon>
        <taxon>Sphenostylis</taxon>
    </lineage>
</organism>
<keyword evidence="9" id="KW-1185">Reference proteome</keyword>
<evidence type="ECO:0000259" key="6">
    <source>
        <dbReference type="PROSITE" id="PS50927"/>
    </source>
</evidence>
<feature type="signal peptide" evidence="5">
    <location>
        <begin position="1"/>
        <end position="26"/>
    </location>
</feature>
<evidence type="ECO:0000256" key="2">
    <source>
        <dbReference type="ARBA" id="ARBA00022729"/>
    </source>
</evidence>
<evidence type="ECO:0000313" key="8">
    <source>
        <dbReference type="EMBL" id="CAJ1795833.1"/>
    </source>
</evidence>
<dbReference type="InterPro" id="IPR035446">
    <property type="entry name" value="SLSG/EP1"/>
</dbReference>
<dbReference type="Gene3D" id="2.90.10.10">
    <property type="entry name" value="Bulb-type lectin domain"/>
    <property type="match status" value="1"/>
</dbReference>
<evidence type="ECO:0000259" key="7">
    <source>
        <dbReference type="PROSITE" id="PS50948"/>
    </source>
</evidence>
<evidence type="ECO:0000256" key="1">
    <source>
        <dbReference type="ARBA" id="ARBA00003061"/>
    </source>
</evidence>
<keyword evidence="3" id="KW-1015">Disulfide bond</keyword>
<evidence type="ECO:0000256" key="4">
    <source>
        <dbReference type="ARBA" id="ARBA00023180"/>
    </source>
</evidence>
<dbReference type="InterPro" id="IPR000858">
    <property type="entry name" value="S_locus_glycoprot_dom"/>
</dbReference>
<dbReference type="FunFam" id="2.90.10.10:FF:000001">
    <property type="entry name" value="G-type lectin S-receptor-like serine/threonine-protein kinase"/>
    <property type="match status" value="1"/>
</dbReference>
<dbReference type="PANTHER" id="PTHR32444:SF198">
    <property type="entry name" value="BULB-TYPE LECTIN DOMAIN-CONTAINING PROTEIN"/>
    <property type="match status" value="1"/>
</dbReference>
<dbReference type="SMART" id="SM00108">
    <property type="entry name" value="B_lectin"/>
    <property type="match status" value="1"/>
</dbReference>
<evidence type="ECO:0000256" key="3">
    <source>
        <dbReference type="ARBA" id="ARBA00023157"/>
    </source>
</evidence>
<dbReference type="GO" id="GO:0048544">
    <property type="term" value="P:recognition of pollen"/>
    <property type="evidence" value="ECO:0007669"/>
    <property type="project" value="InterPro"/>
</dbReference>
<gene>
    <name evidence="8" type="ORF">AYBTSS11_LOCUS502</name>
</gene>
<evidence type="ECO:0000256" key="5">
    <source>
        <dbReference type="SAM" id="SignalP"/>
    </source>
</evidence>
<dbReference type="Pfam" id="PF00954">
    <property type="entry name" value="S_locus_glycop"/>
    <property type="match status" value="1"/>
</dbReference>
<dbReference type="InterPro" id="IPR036426">
    <property type="entry name" value="Bulb-type_lectin_dom_sf"/>
</dbReference>
<accession>A0AA86V122</accession>
<dbReference type="Pfam" id="PF08276">
    <property type="entry name" value="PAN_2"/>
    <property type="match status" value="1"/>
</dbReference>
<proteinExistence type="predicted"/>
<dbReference type="AlphaFoldDB" id="A0AA86V122"/>
<dbReference type="PROSITE" id="PS50927">
    <property type="entry name" value="BULB_LECTIN"/>
    <property type="match status" value="1"/>
</dbReference>
<dbReference type="InterPro" id="IPR003609">
    <property type="entry name" value="Pan_app"/>
</dbReference>
<comment type="function">
    <text evidence="1">Involved in sporophytic self-incompatibility system (the inability of flowering plants to achieve self-fertilization).</text>
</comment>
<dbReference type="PANTHER" id="PTHR32444">
    <property type="entry name" value="BULB-TYPE LECTIN DOMAIN-CONTAINING PROTEIN"/>
    <property type="match status" value="1"/>
</dbReference>
<dbReference type="PIRSF" id="PIRSF002686">
    <property type="entry name" value="SLG"/>
    <property type="match status" value="1"/>
</dbReference>
<keyword evidence="2 5" id="KW-0732">Signal</keyword>
<protein>
    <submittedName>
        <fullName evidence="8">Uncharacterized protein</fullName>
    </submittedName>
</protein>
<dbReference type="SUPFAM" id="SSF51110">
    <property type="entry name" value="alpha-D-mannose-specific plant lectins"/>
    <property type="match status" value="1"/>
</dbReference>
<dbReference type="InterPro" id="IPR001480">
    <property type="entry name" value="Bulb-type_lectin_dom"/>
</dbReference>
<dbReference type="CDD" id="cd00028">
    <property type="entry name" value="B_lectin"/>
    <property type="match status" value="1"/>
</dbReference>
<dbReference type="Proteomes" id="UP001189624">
    <property type="component" value="Chromosome 1"/>
</dbReference>
<feature type="domain" description="Bulb-type lectin" evidence="6">
    <location>
        <begin position="27"/>
        <end position="146"/>
    </location>
</feature>
<dbReference type="Pfam" id="PF01453">
    <property type="entry name" value="B_lectin"/>
    <property type="match status" value="1"/>
</dbReference>
<dbReference type="SMART" id="SM00473">
    <property type="entry name" value="PAN_AP"/>
    <property type="match status" value="1"/>
</dbReference>
<dbReference type="Gramene" id="rna-AYBTSS11_LOCUS502">
    <property type="protein sequence ID" value="CAJ1795833.1"/>
    <property type="gene ID" value="gene-AYBTSS11_LOCUS502"/>
</dbReference>
<feature type="domain" description="Apple" evidence="7">
    <location>
        <begin position="344"/>
        <end position="429"/>
    </location>
</feature>
<reference evidence="8" key="1">
    <citation type="submission" date="2023-10" db="EMBL/GenBank/DDBJ databases">
        <authorList>
            <person name="Domelevo Entfellner J.-B."/>
        </authorList>
    </citation>
    <scope>NUCLEOTIDE SEQUENCE</scope>
</reference>
<sequence>MGFSSHGNLFFVLFMLCFYVWDIGSATDGITPSQSIKDSETIRSKDGNFTLGFFNHPNSTNRYVGIWWKSQSTVVWVANRNQPLNDSSGIITISEGGNLEVLNGQNQVVWSTIVSNTSSNTSAKLSDGGKLELMETTTGNSLWDNFQQPSNTLLPQMKISSNRTGRGEQITSWKSPSDPSLGSFSMGVVERLGGILEVFIWNETRPYWRSGPWNGGVFTGIDTMASAYRNGFVVEDGVEGNKEVYYKVKNESEFSIYTLNSQGQFEEIWWDDEKTEMEVSWTSQHSDCDVYGSCGSFTICNAQSQGTKDSPICSCLKGFEPRNKEEWDTQNWTSGCFRSTTLQCERAKDQNTSTDTKEDVFWELQMVKVPDFPEGSSVEPDICRSQCLANCSCVAYSHDDVIGCMSWTENLLDIQQLSNRGLSLYVRVAYTELEHGTTSAQAF</sequence>
<name>A0AA86V122_9FABA</name>
<dbReference type="EMBL" id="OY731398">
    <property type="protein sequence ID" value="CAJ1795833.1"/>
    <property type="molecule type" value="Genomic_DNA"/>
</dbReference>
<keyword evidence="4" id="KW-0325">Glycoprotein</keyword>
<dbReference type="CDD" id="cd01098">
    <property type="entry name" value="PAN_AP_plant"/>
    <property type="match status" value="1"/>
</dbReference>
<feature type="chain" id="PRO_5041657630" evidence="5">
    <location>
        <begin position="27"/>
        <end position="443"/>
    </location>
</feature>
<dbReference type="PROSITE" id="PS50948">
    <property type="entry name" value="PAN"/>
    <property type="match status" value="1"/>
</dbReference>
<evidence type="ECO:0000313" key="9">
    <source>
        <dbReference type="Proteomes" id="UP001189624"/>
    </source>
</evidence>